<evidence type="ECO:0000313" key="4">
    <source>
        <dbReference type="Proteomes" id="UP000663419"/>
    </source>
</evidence>
<feature type="chain" id="PRO_5034265275" evidence="2">
    <location>
        <begin position="24"/>
        <end position="60"/>
    </location>
</feature>
<protein>
    <submittedName>
        <fullName evidence="3">Uncharacterized protein</fullName>
    </submittedName>
</protein>
<evidence type="ECO:0000256" key="1">
    <source>
        <dbReference type="SAM" id="MobiDB-lite"/>
    </source>
</evidence>
<feature type="compositionally biased region" description="Polar residues" evidence="1">
    <location>
        <begin position="26"/>
        <end position="38"/>
    </location>
</feature>
<reference evidence="3" key="1">
    <citation type="submission" date="2021-01" db="EMBL/GenBank/DDBJ databases">
        <title>Chromosome-level genome assembly of a human fungal pathogen reveals clustering of transcriptionally co-regulated genes.</title>
        <authorList>
            <person name="Voorhies M."/>
            <person name="Cohen S."/>
            <person name="Shea T.P."/>
            <person name="Petrus S."/>
            <person name="Munoz J.F."/>
            <person name="Poplawski S."/>
            <person name="Goldman W.E."/>
            <person name="Michael T."/>
            <person name="Cuomo C.A."/>
            <person name="Sil A."/>
            <person name="Beyhan S."/>
        </authorList>
    </citation>
    <scope>NUCLEOTIDE SEQUENCE</scope>
    <source>
        <strain evidence="3">H88</strain>
    </source>
</reference>
<sequence>MFGRVLRFSEMFLIVELPSLVLLQPGGSSRPSSATSDPTHLESCNHSRWKRMNSESFCSA</sequence>
<accession>A0A8A1LJQ7</accession>
<dbReference type="AlphaFoldDB" id="A0A8A1LJQ7"/>
<keyword evidence="2" id="KW-0732">Signal</keyword>
<dbReference type="VEuPathDB" id="FungiDB:I7I53_01745"/>
<gene>
    <name evidence="3" type="ORF">I7I53_01745</name>
</gene>
<name>A0A8A1LJQ7_AJEC8</name>
<feature type="region of interest" description="Disordered" evidence="1">
    <location>
        <begin position="24"/>
        <end position="45"/>
    </location>
</feature>
<dbReference type="EMBL" id="CP069104">
    <property type="protein sequence ID" value="QSS54249.1"/>
    <property type="molecule type" value="Genomic_DNA"/>
</dbReference>
<feature type="signal peptide" evidence="2">
    <location>
        <begin position="1"/>
        <end position="23"/>
    </location>
</feature>
<organism evidence="3 4">
    <name type="scientific">Ajellomyces capsulatus (strain H88)</name>
    <name type="common">Darling's disease fungus</name>
    <name type="synonym">Histoplasma capsulatum</name>
    <dbReference type="NCBI Taxonomy" id="544711"/>
    <lineage>
        <taxon>Eukaryota</taxon>
        <taxon>Fungi</taxon>
        <taxon>Dikarya</taxon>
        <taxon>Ascomycota</taxon>
        <taxon>Pezizomycotina</taxon>
        <taxon>Eurotiomycetes</taxon>
        <taxon>Eurotiomycetidae</taxon>
        <taxon>Onygenales</taxon>
        <taxon>Ajellomycetaceae</taxon>
        <taxon>Histoplasma</taxon>
    </lineage>
</organism>
<dbReference type="Proteomes" id="UP000663419">
    <property type="component" value="Chromosome 3"/>
</dbReference>
<evidence type="ECO:0000313" key="3">
    <source>
        <dbReference type="EMBL" id="QSS54249.1"/>
    </source>
</evidence>
<evidence type="ECO:0000256" key="2">
    <source>
        <dbReference type="SAM" id="SignalP"/>
    </source>
</evidence>
<proteinExistence type="predicted"/>